<dbReference type="GO" id="GO:0016020">
    <property type="term" value="C:membrane"/>
    <property type="evidence" value="ECO:0007669"/>
    <property type="project" value="UniProtKB-SubCell"/>
</dbReference>
<comment type="similarity">
    <text evidence="1">Belongs to the expansin family. Expansin A subfamily.</text>
</comment>
<comment type="subcellular location">
    <subcellularLocation>
        <location evidence="1">Secreted</location>
        <location evidence="1">Cell wall</location>
    </subcellularLocation>
    <subcellularLocation>
        <location evidence="1">Membrane</location>
        <topology evidence="1">Peripheral membrane protein</topology>
    </subcellularLocation>
</comment>
<name>A0AAN7QWN5_TRANT</name>
<gene>
    <name evidence="3" type="ORF">SAY86_006974</name>
</gene>
<sequence length="164" mass="17075">MSEAGRHKVHRHSYFTLVLITNVGSAGHVTAVSIKSDKKGDCRTVISDEVVPVVCSFGQTFTGQKFTCGQKFQDQGEVFTVATRVFLSVHGVAPAGAGVAGALLGELGPQKSRSGGSWVWGGGGGVAALESSAWGSYSESVGPRGRSFCSMSPLREATGESWAH</sequence>
<dbReference type="PRINTS" id="PR01226">
    <property type="entry name" value="EXPANSIN"/>
</dbReference>
<evidence type="ECO:0000313" key="4">
    <source>
        <dbReference type="Proteomes" id="UP001346149"/>
    </source>
</evidence>
<protein>
    <recommendedName>
        <fullName evidence="1">Expansin</fullName>
    </recommendedName>
</protein>
<organism evidence="3 4">
    <name type="scientific">Trapa natans</name>
    <name type="common">Water chestnut</name>
    <dbReference type="NCBI Taxonomy" id="22666"/>
    <lineage>
        <taxon>Eukaryota</taxon>
        <taxon>Viridiplantae</taxon>
        <taxon>Streptophyta</taxon>
        <taxon>Embryophyta</taxon>
        <taxon>Tracheophyta</taxon>
        <taxon>Spermatophyta</taxon>
        <taxon>Magnoliopsida</taxon>
        <taxon>eudicotyledons</taxon>
        <taxon>Gunneridae</taxon>
        <taxon>Pentapetalae</taxon>
        <taxon>rosids</taxon>
        <taxon>malvids</taxon>
        <taxon>Myrtales</taxon>
        <taxon>Lythraceae</taxon>
        <taxon>Trapa</taxon>
    </lineage>
</organism>
<dbReference type="Proteomes" id="UP001346149">
    <property type="component" value="Unassembled WGS sequence"/>
</dbReference>
<dbReference type="SUPFAM" id="SSF49590">
    <property type="entry name" value="PHL pollen allergen"/>
    <property type="match status" value="1"/>
</dbReference>
<comment type="caution">
    <text evidence="3">The sequence shown here is derived from an EMBL/GenBank/DDBJ whole genome shotgun (WGS) entry which is preliminary data.</text>
</comment>
<dbReference type="Pfam" id="PF01357">
    <property type="entry name" value="Expansin_C"/>
    <property type="match status" value="1"/>
</dbReference>
<dbReference type="InterPro" id="IPR036749">
    <property type="entry name" value="Expansin_CBD_sf"/>
</dbReference>
<keyword evidence="4" id="KW-1185">Reference proteome</keyword>
<evidence type="ECO:0000259" key="2">
    <source>
        <dbReference type="Pfam" id="PF01357"/>
    </source>
</evidence>
<accession>A0AAN7QWN5</accession>
<reference evidence="3 4" key="1">
    <citation type="journal article" date="2023" name="Hortic Res">
        <title>Pangenome of water caltrop reveals structural variations and asymmetric subgenome divergence after allopolyploidization.</title>
        <authorList>
            <person name="Zhang X."/>
            <person name="Chen Y."/>
            <person name="Wang L."/>
            <person name="Yuan Y."/>
            <person name="Fang M."/>
            <person name="Shi L."/>
            <person name="Lu R."/>
            <person name="Comes H.P."/>
            <person name="Ma Y."/>
            <person name="Chen Y."/>
            <person name="Huang G."/>
            <person name="Zhou Y."/>
            <person name="Zheng Z."/>
            <person name="Qiu Y."/>
        </authorList>
    </citation>
    <scope>NUCLEOTIDE SEQUENCE [LARGE SCALE GENOMIC DNA]</scope>
    <source>
        <strain evidence="3">F231</strain>
    </source>
</reference>
<keyword evidence="1" id="KW-0134">Cell wall</keyword>
<evidence type="ECO:0000256" key="1">
    <source>
        <dbReference type="RuleBase" id="RU365023"/>
    </source>
</evidence>
<dbReference type="AlphaFoldDB" id="A0AAN7QWN5"/>
<comment type="function">
    <text evidence="1">Causes loosening and extension of plant cell walls by disrupting non-covalent bonding between cellulose microfibrils and matrix glucans. No enzymatic activity has been found.</text>
</comment>
<dbReference type="GO" id="GO:0009664">
    <property type="term" value="P:plant-type cell wall organization"/>
    <property type="evidence" value="ECO:0007669"/>
    <property type="project" value="InterPro"/>
</dbReference>
<dbReference type="InterPro" id="IPR002963">
    <property type="entry name" value="Expansin"/>
</dbReference>
<evidence type="ECO:0000313" key="3">
    <source>
        <dbReference type="EMBL" id="KAK4779446.1"/>
    </source>
</evidence>
<keyword evidence="1" id="KW-0964">Secreted</keyword>
<dbReference type="EMBL" id="JAXQNO010000017">
    <property type="protein sequence ID" value="KAK4779446.1"/>
    <property type="molecule type" value="Genomic_DNA"/>
</dbReference>
<feature type="domain" description="Expansin-like CBD" evidence="2">
    <location>
        <begin position="7"/>
        <end position="43"/>
    </location>
</feature>
<keyword evidence="1" id="KW-0961">Cell wall biogenesis/degradation</keyword>
<dbReference type="InterPro" id="IPR007117">
    <property type="entry name" value="Expansin_CBD"/>
</dbReference>
<proteinExistence type="inferred from homology"/>